<sequence>MNETISKLGAKRFDQTFLKFVQAIVGEENATDDRAICTSYSRDQHWHFVPAKNPACIVRPGNKEEVRSVLMLANKHKIPVIPYSTGINVRGLTIPVHDGSILLDLSRMNRILEINPDMKTATVEPGVTFGMLLEQTRKHKLRPAFPDAPLTVSVLANYYLRGIYQTSATDGHDHTISYEMILPNGETLKTGSRALSEMPYFRYGVGPDFAGMFCAHPGTCGVVTELTAKLYRLYDNRKEYFIGFDDVGTPTKFIYNLMNDELAASIRLVDNQSWLKGIFGTFDYPYEKLPKFVLCVLVEGVDGVFEAKDKLVRAYMNECGGQVLELPAEFASTFEDECLGGAEKSCMVFGIKGRGNYHCIGLYGPLTLAAKYYEVHEKTALEVGIPQDHVHFYIDPIYSFHGQLCYFELDVFYDGSDEEFGEKLRNYNEKQFHRLLELGIYGWFRPYAGIIEPTAERIGYLAEVWKKFLHVLDPNEIMNRGKLF</sequence>
<evidence type="ECO:0000256" key="3">
    <source>
        <dbReference type="ARBA" id="ARBA00022827"/>
    </source>
</evidence>
<dbReference type="InterPro" id="IPR016164">
    <property type="entry name" value="FAD-linked_Oxase-like_C"/>
</dbReference>
<gene>
    <name evidence="5" type="ORF">FGFEBGFE_00009</name>
</gene>
<name>A0A7G9YWA4_9EURY</name>
<dbReference type="InterPro" id="IPR016167">
    <property type="entry name" value="FAD-bd_PCMH_sub1"/>
</dbReference>
<reference evidence="5" key="1">
    <citation type="submission" date="2020-06" db="EMBL/GenBank/DDBJ databases">
        <title>Unique genomic features of the anaerobic methanotrophic archaea.</title>
        <authorList>
            <person name="Chadwick G.L."/>
            <person name="Skennerton C.T."/>
            <person name="Laso-Perez R."/>
            <person name="Leu A.O."/>
            <person name="Speth D.R."/>
            <person name="Yu H."/>
            <person name="Morgan-Lang C."/>
            <person name="Hatzenpichler R."/>
            <person name="Goudeau D."/>
            <person name="Malmstrom R."/>
            <person name="Brazelton W.J."/>
            <person name="Woyke T."/>
            <person name="Hallam S.J."/>
            <person name="Tyson G.W."/>
            <person name="Wegener G."/>
            <person name="Boetius A."/>
            <person name="Orphan V."/>
        </authorList>
    </citation>
    <scope>NUCLEOTIDE SEQUENCE</scope>
</reference>
<organism evidence="5">
    <name type="scientific">Candidatus Methanophagaceae archaeon ANME-1 ERB6</name>
    <dbReference type="NCBI Taxonomy" id="2759912"/>
    <lineage>
        <taxon>Archaea</taxon>
        <taxon>Methanobacteriati</taxon>
        <taxon>Methanobacteriota</taxon>
        <taxon>Stenosarchaea group</taxon>
        <taxon>Methanomicrobia</taxon>
        <taxon>Candidatus Methanophagales</taxon>
        <taxon>Candidatus Methanophagaceae</taxon>
    </lineage>
</organism>
<dbReference type="PANTHER" id="PTHR11748:SF111">
    <property type="entry name" value="D-LACTATE DEHYDROGENASE, MITOCHONDRIAL-RELATED"/>
    <property type="match status" value="1"/>
</dbReference>
<dbReference type="SUPFAM" id="SSF56176">
    <property type="entry name" value="FAD-binding/transporter-associated domain-like"/>
    <property type="match status" value="1"/>
</dbReference>
<dbReference type="Gene3D" id="3.30.43.10">
    <property type="entry name" value="Uridine Diphospho-n-acetylenolpyruvylglucosamine Reductase, domain 2"/>
    <property type="match status" value="1"/>
</dbReference>
<dbReference type="GO" id="GO:1903457">
    <property type="term" value="P:lactate catabolic process"/>
    <property type="evidence" value="ECO:0007669"/>
    <property type="project" value="TreeGrafter"/>
</dbReference>
<dbReference type="GO" id="GO:0008720">
    <property type="term" value="F:D-lactate dehydrogenase (NAD+) activity"/>
    <property type="evidence" value="ECO:0007669"/>
    <property type="project" value="TreeGrafter"/>
</dbReference>
<accession>A0A7G9YWA4</accession>
<keyword evidence="3" id="KW-0274">FAD</keyword>
<evidence type="ECO:0000259" key="4">
    <source>
        <dbReference type="PROSITE" id="PS51387"/>
    </source>
</evidence>
<dbReference type="SUPFAM" id="SSF55103">
    <property type="entry name" value="FAD-linked oxidases, C-terminal domain"/>
    <property type="match status" value="1"/>
</dbReference>
<evidence type="ECO:0000256" key="2">
    <source>
        <dbReference type="ARBA" id="ARBA00022630"/>
    </source>
</evidence>
<feature type="domain" description="FAD-binding PCMH-type" evidence="4">
    <location>
        <begin position="50"/>
        <end position="233"/>
    </location>
</feature>
<dbReference type="GO" id="GO:0004458">
    <property type="term" value="F:D-lactate dehydrogenase (cytochrome) activity"/>
    <property type="evidence" value="ECO:0007669"/>
    <property type="project" value="TreeGrafter"/>
</dbReference>
<dbReference type="Pfam" id="PF01565">
    <property type="entry name" value="FAD_binding_4"/>
    <property type="match status" value="1"/>
</dbReference>
<dbReference type="InterPro" id="IPR036318">
    <property type="entry name" value="FAD-bd_PCMH-like_sf"/>
</dbReference>
<dbReference type="EMBL" id="MT631506">
    <property type="protein sequence ID" value="QNO52288.1"/>
    <property type="molecule type" value="Genomic_DNA"/>
</dbReference>
<dbReference type="GO" id="GO:0071949">
    <property type="term" value="F:FAD binding"/>
    <property type="evidence" value="ECO:0007669"/>
    <property type="project" value="InterPro"/>
</dbReference>
<dbReference type="AlphaFoldDB" id="A0A7G9YWA4"/>
<comment type="similarity">
    <text evidence="1">Belongs to the FAD-binding oxidoreductase/transferase type 4 family.</text>
</comment>
<protein>
    <recommendedName>
        <fullName evidence="4">FAD-binding PCMH-type domain-containing protein</fullName>
    </recommendedName>
</protein>
<evidence type="ECO:0000313" key="5">
    <source>
        <dbReference type="EMBL" id="QNO52288.1"/>
    </source>
</evidence>
<dbReference type="PROSITE" id="PS51387">
    <property type="entry name" value="FAD_PCMH"/>
    <property type="match status" value="1"/>
</dbReference>
<evidence type="ECO:0000256" key="1">
    <source>
        <dbReference type="ARBA" id="ARBA00008000"/>
    </source>
</evidence>
<dbReference type="InterPro" id="IPR016166">
    <property type="entry name" value="FAD-bd_PCMH"/>
</dbReference>
<keyword evidence="2" id="KW-0285">Flavoprotein</keyword>
<dbReference type="PANTHER" id="PTHR11748">
    <property type="entry name" value="D-LACTATE DEHYDROGENASE"/>
    <property type="match status" value="1"/>
</dbReference>
<dbReference type="InterPro" id="IPR006094">
    <property type="entry name" value="Oxid_FAD_bind_N"/>
</dbReference>
<proteinExistence type="inferred from homology"/>
<dbReference type="InterPro" id="IPR016169">
    <property type="entry name" value="FAD-bd_PCMH_sub2"/>
</dbReference>
<dbReference type="Gene3D" id="3.30.465.10">
    <property type="match status" value="1"/>
</dbReference>